<accession>A0A6N9YIN6</accession>
<feature type="compositionally biased region" description="Acidic residues" evidence="1">
    <location>
        <begin position="160"/>
        <end position="196"/>
    </location>
</feature>
<dbReference type="RefSeq" id="WP_163816877.1">
    <property type="nucleotide sequence ID" value="NZ_JAAGOB010000002.1"/>
</dbReference>
<dbReference type="Gene3D" id="2.60.40.1890">
    <property type="entry name" value="PCu(A)C copper chaperone"/>
    <property type="match status" value="1"/>
</dbReference>
<evidence type="ECO:0000256" key="1">
    <source>
        <dbReference type="SAM" id="MobiDB-lite"/>
    </source>
</evidence>
<organism evidence="2 3">
    <name type="scientific">Phytoactinopolyspora alkaliphila</name>
    <dbReference type="NCBI Taxonomy" id="1783498"/>
    <lineage>
        <taxon>Bacteria</taxon>
        <taxon>Bacillati</taxon>
        <taxon>Actinomycetota</taxon>
        <taxon>Actinomycetes</taxon>
        <taxon>Jiangellales</taxon>
        <taxon>Jiangellaceae</taxon>
        <taxon>Phytoactinopolyspora</taxon>
    </lineage>
</organism>
<name>A0A6N9YIN6_9ACTN</name>
<evidence type="ECO:0000313" key="2">
    <source>
        <dbReference type="EMBL" id="NED94817.1"/>
    </source>
</evidence>
<sequence length="196" mass="20434">MNSAIRRSVLLSLPALALTLGGCGIYEQTQGWYPRYNGAPAEAGDIGLRNVLVVASTDGQATVLSSFANRGEADQLVEVRIGDASATPADGPLEIPARGYASLGPETEQVDLQDVELTPGLTTEVEFHFANAPRVTVETLVKKADGPYAAVTFPETQELPTDDAADLGGDDDGGEPGSDDAEDPDAEDAEDENADS</sequence>
<evidence type="ECO:0008006" key="4">
    <source>
        <dbReference type="Google" id="ProtNLM"/>
    </source>
</evidence>
<comment type="caution">
    <text evidence="2">The sequence shown here is derived from an EMBL/GenBank/DDBJ whole genome shotgun (WGS) entry which is preliminary data.</text>
</comment>
<keyword evidence="3" id="KW-1185">Reference proteome</keyword>
<feature type="region of interest" description="Disordered" evidence="1">
    <location>
        <begin position="152"/>
        <end position="196"/>
    </location>
</feature>
<dbReference type="Proteomes" id="UP000469185">
    <property type="component" value="Unassembled WGS sequence"/>
</dbReference>
<dbReference type="PROSITE" id="PS51257">
    <property type="entry name" value="PROKAR_LIPOPROTEIN"/>
    <property type="match status" value="1"/>
</dbReference>
<proteinExistence type="predicted"/>
<dbReference type="InterPro" id="IPR036182">
    <property type="entry name" value="PCuAC_sf"/>
</dbReference>
<dbReference type="AlphaFoldDB" id="A0A6N9YIN6"/>
<protein>
    <recommendedName>
        <fullName evidence="4">Copper chaperone PCu(A)C</fullName>
    </recommendedName>
</protein>
<dbReference type="SUPFAM" id="SSF110087">
    <property type="entry name" value="DR1885-like metal-binding protein"/>
    <property type="match status" value="1"/>
</dbReference>
<evidence type="ECO:0000313" key="3">
    <source>
        <dbReference type="Proteomes" id="UP000469185"/>
    </source>
</evidence>
<reference evidence="2 3" key="1">
    <citation type="submission" date="2020-02" db="EMBL/GenBank/DDBJ databases">
        <authorList>
            <person name="Li X.-J."/>
            <person name="Feng X.-M."/>
        </authorList>
    </citation>
    <scope>NUCLEOTIDE SEQUENCE [LARGE SCALE GENOMIC DNA]</scope>
    <source>
        <strain evidence="2 3">CGMCC 4.7225</strain>
    </source>
</reference>
<dbReference type="EMBL" id="JAAGOB010000002">
    <property type="protein sequence ID" value="NED94817.1"/>
    <property type="molecule type" value="Genomic_DNA"/>
</dbReference>
<gene>
    <name evidence="2" type="ORF">G1H11_05780</name>
</gene>